<keyword evidence="7" id="KW-0393">Immunoglobulin domain</keyword>
<evidence type="ECO:0000256" key="1">
    <source>
        <dbReference type="ARBA" id="ARBA00022518"/>
    </source>
</evidence>
<dbReference type="SUPFAM" id="SSF48726">
    <property type="entry name" value="Immunoglobulin"/>
    <property type="match status" value="2"/>
</dbReference>
<evidence type="ECO:0000256" key="8">
    <source>
        <dbReference type="ARBA" id="ARBA00038761"/>
    </source>
</evidence>
<feature type="transmembrane region" description="Helical" evidence="11">
    <location>
        <begin position="215"/>
        <end position="233"/>
    </location>
</feature>
<evidence type="ECO:0000256" key="4">
    <source>
        <dbReference type="ARBA" id="ARBA00023157"/>
    </source>
</evidence>
<dbReference type="Gene3D" id="2.60.40.10">
    <property type="entry name" value="Immunoglobulins"/>
    <property type="match status" value="1"/>
</dbReference>
<comment type="subunit">
    <text evidence="8">Interacts with host IFNA1.</text>
</comment>
<keyword evidence="11" id="KW-0812">Transmembrane</keyword>
<dbReference type="EMBL" id="CABPRJ010000001">
    <property type="protein sequence ID" value="VVC24341.1"/>
    <property type="molecule type" value="Genomic_DNA"/>
</dbReference>
<keyword evidence="6" id="KW-0922">Interferon antiviral system evasion</keyword>
<proteinExistence type="predicted"/>
<evidence type="ECO:0000256" key="7">
    <source>
        <dbReference type="ARBA" id="ARBA00023319"/>
    </source>
</evidence>
<dbReference type="InterPro" id="IPR015621">
    <property type="entry name" value="IL-1_rcpt_fam"/>
</dbReference>
<dbReference type="Proteomes" id="UP000325440">
    <property type="component" value="Unassembled WGS sequence"/>
</dbReference>
<keyword evidence="2" id="KW-1090">Inhibition of host innate immune response by virus</keyword>
<comment type="function">
    <text evidence="10">Counteracts the antiviral effects of host IFN-alpha/beta and key IFN-inducible proteins involved in viral RNA degradation suxh as host OAS1. Acts as a soluble IFN-alpha receptor and thus inhibits the interaction between host IFN-alpha and its receptor.</text>
</comment>
<evidence type="ECO:0000256" key="3">
    <source>
        <dbReference type="ARBA" id="ARBA00022830"/>
    </source>
</evidence>
<keyword evidence="2" id="KW-0945">Host-virus interaction</keyword>
<dbReference type="InterPro" id="IPR036179">
    <property type="entry name" value="Ig-like_dom_sf"/>
</dbReference>
<evidence type="ECO:0000256" key="5">
    <source>
        <dbReference type="ARBA" id="ARBA00023180"/>
    </source>
</evidence>
<keyword evidence="5" id="KW-0325">Glycoprotein</keyword>
<reference evidence="13 14" key="1">
    <citation type="submission" date="2019-08" db="EMBL/GenBank/DDBJ databases">
        <authorList>
            <person name="Alioto T."/>
            <person name="Alioto T."/>
            <person name="Gomez Garrido J."/>
        </authorList>
    </citation>
    <scope>NUCLEOTIDE SEQUENCE [LARGE SCALE GENOMIC DNA]</scope>
</reference>
<evidence type="ECO:0000259" key="12">
    <source>
        <dbReference type="PROSITE" id="PS50835"/>
    </source>
</evidence>
<feature type="domain" description="Ig-like" evidence="12">
    <location>
        <begin position="92"/>
        <end position="196"/>
    </location>
</feature>
<dbReference type="SMART" id="SM00409">
    <property type="entry name" value="IG"/>
    <property type="match status" value="1"/>
</dbReference>
<keyword evidence="3" id="KW-1114">Inhibition of host interferon signaling pathway by virus</keyword>
<dbReference type="GO" id="GO:0039502">
    <property type="term" value="P:symbiont-mediated suppression of host type I interferon-mediated signaling pathway"/>
    <property type="evidence" value="ECO:0007669"/>
    <property type="project" value="UniProtKB-KW"/>
</dbReference>
<evidence type="ECO:0000256" key="2">
    <source>
        <dbReference type="ARBA" id="ARBA00022632"/>
    </source>
</evidence>
<dbReference type="OrthoDB" id="6019866at2759"/>
<protein>
    <recommendedName>
        <fullName evidence="9">Soluble interferon alpha/beta receptor OPG204</fullName>
    </recommendedName>
</protein>
<dbReference type="InterPro" id="IPR003599">
    <property type="entry name" value="Ig_sub"/>
</dbReference>
<accession>A0A5E4M060</accession>
<name>A0A5E4M060_9HEMI</name>
<dbReference type="PANTHER" id="PTHR11890">
    <property type="entry name" value="INTERLEUKIN-1 RECEPTOR FAMILY MEMBER"/>
    <property type="match status" value="1"/>
</dbReference>
<dbReference type="InterPro" id="IPR007110">
    <property type="entry name" value="Ig-like_dom"/>
</dbReference>
<organism evidence="13 14">
    <name type="scientific">Cinara cedri</name>
    <dbReference type="NCBI Taxonomy" id="506608"/>
    <lineage>
        <taxon>Eukaryota</taxon>
        <taxon>Metazoa</taxon>
        <taxon>Ecdysozoa</taxon>
        <taxon>Arthropoda</taxon>
        <taxon>Hexapoda</taxon>
        <taxon>Insecta</taxon>
        <taxon>Pterygota</taxon>
        <taxon>Neoptera</taxon>
        <taxon>Paraneoptera</taxon>
        <taxon>Hemiptera</taxon>
        <taxon>Sternorrhyncha</taxon>
        <taxon>Aphidomorpha</taxon>
        <taxon>Aphidoidea</taxon>
        <taxon>Aphididae</taxon>
        <taxon>Lachninae</taxon>
        <taxon>Cinara</taxon>
    </lineage>
</organism>
<keyword evidence="1" id="KW-0244">Early protein</keyword>
<evidence type="ECO:0000256" key="10">
    <source>
        <dbReference type="ARBA" id="ARBA00045444"/>
    </source>
</evidence>
<dbReference type="AlphaFoldDB" id="A0A5E4M060"/>
<evidence type="ECO:0000313" key="13">
    <source>
        <dbReference type="EMBL" id="VVC24341.1"/>
    </source>
</evidence>
<keyword evidence="4" id="KW-1015">Disulfide bond</keyword>
<sequence length="388" mass="45428">MTFLQEEGSIIRLIQHTRVCYNRFKDNRPYPWPGDVSSFILNPESANQTIYTLSLTSSDHGVYTCQLANQTNTVNHSIKLVTLDVPSYWGEPLSTYQMPKTQYAEPEDSVRLYCEGFVGNVDLPDAVNKITWKKIGGNQTIESNENYRIEKIIREDNQVLGEILFIKHIKEMDFGQYMCSISNSDDQMLQQFINITKPVPNNTQSEKKVHRDLELIIFVMLALILIFWKRRWFYTEYQKLKKTFVNDKYALSKKTVHNVIVFYDEENKESAQYLVKNMENRDNYITKKCHIEFDEDFIKTHVDLIKGYDFAIYLLSSEDIIASSFMKKSTQKSLFQDNALPKKYIINCGNMPVTPTRSWCDRVLEDLSTEDNKRNDKTTANKRLIRIV</sequence>
<keyword evidence="14" id="KW-1185">Reference proteome</keyword>
<evidence type="ECO:0000256" key="6">
    <source>
        <dbReference type="ARBA" id="ARBA00023258"/>
    </source>
</evidence>
<keyword evidence="11" id="KW-0472">Membrane</keyword>
<keyword evidence="11" id="KW-1133">Transmembrane helix</keyword>
<dbReference type="PANTHER" id="PTHR11890:SF44">
    <property type="entry name" value="X-LINKED INTERLEUKIN-1 RECEPTOR ACCESSORY PROTEIN-LIKE 2"/>
    <property type="match status" value="1"/>
</dbReference>
<evidence type="ECO:0000256" key="11">
    <source>
        <dbReference type="SAM" id="Phobius"/>
    </source>
</evidence>
<gene>
    <name evidence="13" type="ORF">CINCED_3A009218</name>
</gene>
<dbReference type="InterPro" id="IPR013783">
    <property type="entry name" value="Ig-like_fold"/>
</dbReference>
<evidence type="ECO:0000313" key="14">
    <source>
        <dbReference type="Proteomes" id="UP000325440"/>
    </source>
</evidence>
<dbReference type="PROSITE" id="PS50835">
    <property type="entry name" value="IG_LIKE"/>
    <property type="match status" value="1"/>
</dbReference>
<keyword evidence="2" id="KW-0899">Viral immunoevasion</keyword>
<evidence type="ECO:0000256" key="9">
    <source>
        <dbReference type="ARBA" id="ARBA00041012"/>
    </source>
</evidence>